<accession>A0A1I7U3B1</accession>
<dbReference type="eggNOG" id="ENOG502TIDX">
    <property type="taxonomic scope" value="Eukaryota"/>
</dbReference>
<name>A0A1I7U3B1_9PELO</name>
<evidence type="ECO:0000313" key="3">
    <source>
        <dbReference type="WBParaSite" id="Csp11.Scaffold629.g14423.t1"/>
    </source>
</evidence>
<dbReference type="AlphaFoldDB" id="A0A1I7U3B1"/>
<sequence>MIQKLTESEEKDDTGYYTPKNILNPAMFRLAEITRALSEVNMKVDQEKLFDERRHTINIEEHNLEEKNHEVEKDSFEAIEVIEGGKRKAQRWTDTLSQYEDQIGKTLIISLAISIFLLILMLIFSI</sequence>
<dbReference type="WBParaSite" id="Csp11.Scaffold629.g14423.t1">
    <property type="protein sequence ID" value="Csp11.Scaffold629.g14423.t1"/>
    <property type="gene ID" value="Csp11.Scaffold629.g14423"/>
</dbReference>
<keyword evidence="1" id="KW-1133">Transmembrane helix</keyword>
<proteinExistence type="predicted"/>
<reference evidence="3" key="1">
    <citation type="submission" date="2016-11" db="UniProtKB">
        <authorList>
            <consortium name="WormBaseParasite"/>
        </authorList>
    </citation>
    <scope>IDENTIFICATION</scope>
</reference>
<evidence type="ECO:0000313" key="2">
    <source>
        <dbReference type="Proteomes" id="UP000095282"/>
    </source>
</evidence>
<dbReference type="Proteomes" id="UP000095282">
    <property type="component" value="Unplaced"/>
</dbReference>
<keyword evidence="2" id="KW-1185">Reference proteome</keyword>
<organism evidence="2 3">
    <name type="scientific">Caenorhabditis tropicalis</name>
    <dbReference type="NCBI Taxonomy" id="1561998"/>
    <lineage>
        <taxon>Eukaryota</taxon>
        <taxon>Metazoa</taxon>
        <taxon>Ecdysozoa</taxon>
        <taxon>Nematoda</taxon>
        <taxon>Chromadorea</taxon>
        <taxon>Rhabditida</taxon>
        <taxon>Rhabditina</taxon>
        <taxon>Rhabditomorpha</taxon>
        <taxon>Rhabditoidea</taxon>
        <taxon>Rhabditidae</taxon>
        <taxon>Peloderinae</taxon>
        <taxon>Caenorhabditis</taxon>
    </lineage>
</organism>
<protein>
    <submittedName>
        <fullName evidence="3">Uncharacterized protein</fullName>
    </submittedName>
</protein>
<keyword evidence="1" id="KW-0812">Transmembrane</keyword>
<feature type="transmembrane region" description="Helical" evidence="1">
    <location>
        <begin position="106"/>
        <end position="124"/>
    </location>
</feature>
<evidence type="ECO:0000256" key="1">
    <source>
        <dbReference type="SAM" id="Phobius"/>
    </source>
</evidence>
<keyword evidence="1" id="KW-0472">Membrane</keyword>